<evidence type="ECO:0000256" key="1">
    <source>
        <dbReference type="ARBA" id="ARBA00004141"/>
    </source>
</evidence>
<dbReference type="Pfam" id="PF00672">
    <property type="entry name" value="HAMP"/>
    <property type="match status" value="1"/>
</dbReference>
<dbReference type="InterPro" id="IPR035919">
    <property type="entry name" value="EAL_sf"/>
</dbReference>
<evidence type="ECO:0000259" key="7">
    <source>
        <dbReference type="PROSITE" id="PS50883"/>
    </source>
</evidence>
<dbReference type="InterPro" id="IPR013767">
    <property type="entry name" value="PAS_fold"/>
</dbReference>
<dbReference type="InterPro" id="IPR003660">
    <property type="entry name" value="HAMP_dom"/>
</dbReference>
<dbReference type="Gene3D" id="3.20.20.450">
    <property type="entry name" value="EAL domain"/>
    <property type="match status" value="1"/>
</dbReference>
<dbReference type="NCBIfam" id="TIGR00254">
    <property type="entry name" value="GGDEF"/>
    <property type="match status" value="1"/>
</dbReference>
<dbReference type="InterPro" id="IPR001633">
    <property type="entry name" value="EAL_dom"/>
</dbReference>
<dbReference type="CDD" id="cd01949">
    <property type="entry name" value="GGDEF"/>
    <property type="match status" value="1"/>
</dbReference>
<feature type="domain" description="GGDEF" evidence="9">
    <location>
        <begin position="620"/>
        <end position="753"/>
    </location>
</feature>
<dbReference type="PROSITE" id="PS50112">
    <property type="entry name" value="PAS"/>
    <property type="match status" value="2"/>
</dbReference>
<dbReference type="Pfam" id="PF00990">
    <property type="entry name" value="GGDEF"/>
    <property type="match status" value="1"/>
</dbReference>
<dbReference type="GO" id="GO:0007165">
    <property type="term" value="P:signal transduction"/>
    <property type="evidence" value="ECO:0007669"/>
    <property type="project" value="InterPro"/>
</dbReference>
<dbReference type="PANTHER" id="PTHR44757:SF2">
    <property type="entry name" value="BIOFILM ARCHITECTURE MAINTENANCE PROTEIN MBAA"/>
    <property type="match status" value="1"/>
</dbReference>
<keyword evidence="3 5" id="KW-1133">Transmembrane helix</keyword>
<evidence type="ECO:0000256" key="5">
    <source>
        <dbReference type="SAM" id="Phobius"/>
    </source>
</evidence>
<dbReference type="SUPFAM" id="SSF158472">
    <property type="entry name" value="HAMP domain-like"/>
    <property type="match status" value="1"/>
</dbReference>
<feature type="domain" description="PAS" evidence="6">
    <location>
        <begin position="367"/>
        <end position="412"/>
    </location>
</feature>
<dbReference type="SMART" id="SM00267">
    <property type="entry name" value="GGDEF"/>
    <property type="match status" value="1"/>
</dbReference>
<dbReference type="InterPro" id="IPR035965">
    <property type="entry name" value="PAS-like_dom_sf"/>
</dbReference>
<proteinExistence type="predicted"/>
<dbReference type="NCBIfam" id="TIGR00229">
    <property type="entry name" value="sensory_box"/>
    <property type="match status" value="2"/>
</dbReference>
<evidence type="ECO:0000256" key="2">
    <source>
        <dbReference type="ARBA" id="ARBA00022692"/>
    </source>
</evidence>
<sequence length="1017" mass="113385">MHYIFEACKSGCCFAILIDLDQFGRQAIHGSLYSPPLYVQRLQRSFAWCPLIFWFFSMIPDILRPDRSLFGRRPVPGISIGQKIGGIFVCVLILAGTNVVMVRELLRDFNGVAATVNVAGKLRMLSQRIAFATLDSETKKRSSLGDIERSLAEFDVALLALGEGGTAFGHDIVRLGMVHAAPLGAVQDQWEAYRANIGAFLALTASSEGRPARTGLESLALRQRVSDGAARLLGNTEALIGSILIENEQAQSQALLNMYGLLLLDGLMLLAAFGAARRQMIKPLRELSRHCHELSMGNYATRVAYRSSDEIGRLALAFNDSAWRIAQLVDHIERDRHSLSQAEAMFRGVAENTMVGVYIVQNDRFRYINSTMAQMFCYDREEMLVRLGAYDIFVEEDRQKVKESTSTHLEKHVDRVFVEPRGRRKDGTIINLEIFGSRMELDGEQVTMGIALDVTARKEIEASARVAAVVYQNSSEAMVVTDPEGVISNVNPAFSAITGYSAEEVIGSKLSLLSSGRHDKTFYEAMWNSLQTTGKWQGDIWNRRKNGEEYAERLTVNTSYNDDGSIRCRVGLFSDITQRKQSDAFIWRQANYDHLTGLPNRQLFQNRLERAITRSKRSGQSMALVFLDLDFFKDVNDTLGHSMGDELLKQVAKRMSACVRSTDTVARLGGDEFTMIIGGITDTDVVNHVCEQVLHELAQPYELGEEAASISTSMGVTLYPQDGSDAEVLLQNADLAMYAAKGNGRNQYCYFTPIMQQDAHGRRQILRDLIVARDQQQFVLHYQPVVELATGRVHKAEALIRWTHPTMGMISPAAFIPVAEDSGIIVGMGDWVFRQATRQSALWRTAHHHDFQISVNVSPVQFMAEGLDHDEWLTHLQQLNLPGHSVVVEITERLLMDANVDVRNKLLAFRDAGIQVALDDFGTGYSSLSYLKKFDIDYIKIDQSFVSNLGPDTDDMALCEAIIVMAHRLGLKVIAEGVETEAQRDLLLRAGCDYGQGYLFSPPLAAEEFTAFLASSE</sequence>
<dbReference type="Gene3D" id="6.10.340.10">
    <property type="match status" value="1"/>
</dbReference>
<dbReference type="SUPFAM" id="SSF55073">
    <property type="entry name" value="Nucleotide cyclase"/>
    <property type="match status" value="1"/>
</dbReference>
<dbReference type="Pfam" id="PF00989">
    <property type="entry name" value="PAS"/>
    <property type="match status" value="1"/>
</dbReference>
<dbReference type="SUPFAM" id="SSF55785">
    <property type="entry name" value="PYP-like sensor domain (PAS domain)"/>
    <property type="match status" value="2"/>
</dbReference>
<dbReference type="SMART" id="SM00091">
    <property type="entry name" value="PAS"/>
    <property type="match status" value="2"/>
</dbReference>
<evidence type="ECO:0000256" key="3">
    <source>
        <dbReference type="ARBA" id="ARBA00022989"/>
    </source>
</evidence>
<dbReference type="GO" id="GO:0016020">
    <property type="term" value="C:membrane"/>
    <property type="evidence" value="ECO:0007669"/>
    <property type="project" value="UniProtKB-SubCell"/>
</dbReference>
<organism evidence="10 11">
    <name type="scientific">Pollutimonas subterranea</name>
    <dbReference type="NCBI Taxonomy" id="2045210"/>
    <lineage>
        <taxon>Bacteria</taxon>
        <taxon>Pseudomonadati</taxon>
        <taxon>Pseudomonadota</taxon>
        <taxon>Betaproteobacteria</taxon>
        <taxon>Burkholderiales</taxon>
        <taxon>Alcaligenaceae</taxon>
        <taxon>Pollutimonas</taxon>
    </lineage>
</organism>
<keyword evidence="4 5" id="KW-0472">Membrane</keyword>
<dbReference type="SMART" id="SM00052">
    <property type="entry name" value="EAL"/>
    <property type="match status" value="1"/>
</dbReference>
<evidence type="ECO:0000313" key="10">
    <source>
        <dbReference type="EMBL" id="PLC48551.1"/>
    </source>
</evidence>
<evidence type="ECO:0000313" key="11">
    <source>
        <dbReference type="Proteomes" id="UP000234190"/>
    </source>
</evidence>
<name>A0A2N4U0L3_9BURK</name>
<dbReference type="InterPro" id="IPR001610">
    <property type="entry name" value="PAC"/>
</dbReference>
<gene>
    <name evidence="10" type="ORF">CR159_17905</name>
</gene>
<dbReference type="SMART" id="SM00086">
    <property type="entry name" value="PAC"/>
    <property type="match status" value="2"/>
</dbReference>
<feature type="transmembrane region" description="Helical" evidence="5">
    <location>
        <begin position="45"/>
        <end position="63"/>
    </location>
</feature>
<feature type="domain" description="PAS" evidence="6">
    <location>
        <begin position="463"/>
        <end position="507"/>
    </location>
</feature>
<dbReference type="CDD" id="cd01948">
    <property type="entry name" value="EAL"/>
    <property type="match status" value="1"/>
</dbReference>
<dbReference type="InterPro" id="IPR000160">
    <property type="entry name" value="GGDEF_dom"/>
</dbReference>
<evidence type="ECO:0000259" key="6">
    <source>
        <dbReference type="PROSITE" id="PS50112"/>
    </source>
</evidence>
<evidence type="ECO:0000259" key="8">
    <source>
        <dbReference type="PROSITE" id="PS50885"/>
    </source>
</evidence>
<feature type="domain" description="HAMP" evidence="8">
    <location>
        <begin position="278"/>
        <end position="330"/>
    </location>
</feature>
<dbReference type="CDD" id="cd00130">
    <property type="entry name" value="PAS"/>
    <property type="match status" value="2"/>
</dbReference>
<accession>A0A2N4U0L3</accession>
<dbReference type="InterPro" id="IPR029095">
    <property type="entry name" value="NarX-like_N"/>
</dbReference>
<dbReference type="PROSITE" id="PS50885">
    <property type="entry name" value="HAMP"/>
    <property type="match status" value="1"/>
</dbReference>
<dbReference type="Proteomes" id="UP000234190">
    <property type="component" value="Unassembled WGS sequence"/>
</dbReference>
<keyword evidence="2 5" id="KW-0812">Transmembrane</keyword>
<dbReference type="InterPro" id="IPR029787">
    <property type="entry name" value="Nucleotide_cyclase"/>
</dbReference>
<dbReference type="AlphaFoldDB" id="A0A2N4U0L3"/>
<feature type="transmembrane region" description="Helical" evidence="5">
    <location>
        <begin position="84"/>
        <end position="102"/>
    </location>
</feature>
<evidence type="ECO:0000259" key="9">
    <source>
        <dbReference type="PROSITE" id="PS50887"/>
    </source>
</evidence>
<dbReference type="EMBL" id="PDNW01000019">
    <property type="protein sequence ID" value="PLC48551.1"/>
    <property type="molecule type" value="Genomic_DNA"/>
</dbReference>
<dbReference type="SMART" id="SM00304">
    <property type="entry name" value="HAMP"/>
    <property type="match status" value="1"/>
</dbReference>
<dbReference type="PROSITE" id="PS50887">
    <property type="entry name" value="GGDEF"/>
    <property type="match status" value="1"/>
</dbReference>
<dbReference type="PROSITE" id="PS50883">
    <property type="entry name" value="EAL"/>
    <property type="match status" value="1"/>
</dbReference>
<dbReference type="PANTHER" id="PTHR44757">
    <property type="entry name" value="DIGUANYLATE CYCLASE DGCP"/>
    <property type="match status" value="1"/>
</dbReference>
<keyword evidence="11" id="KW-1185">Reference proteome</keyword>
<reference evidence="10 11" key="1">
    <citation type="submission" date="2017-10" db="EMBL/GenBank/DDBJ databases">
        <title>Two draft genome sequences of Pusillimonas sp. strains isolated from a nitrate- and radionuclide-contaminated groundwater in Russia.</title>
        <authorList>
            <person name="Grouzdev D.S."/>
            <person name="Tourova T.P."/>
            <person name="Goeva M.A."/>
            <person name="Babich T.L."/>
            <person name="Sokolova D.S."/>
            <person name="Abdullin R."/>
            <person name="Poltaraus A.B."/>
            <person name="Toshchakov S.V."/>
            <person name="Nazina T.N."/>
        </authorList>
    </citation>
    <scope>NUCLEOTIDE SEQUENCE [LARGE SCALE GENOMIC DNA]</scope>
    <source>
        <strain evidence="10 11">JR1/69-3-13</strain>
    </source>
</reference>
<feature type="transmembrane region" description="Helical" evidence="5">
    <location>
        <begin position="256"/>
        <end position="276"/>
    </location>
</feature>
<dbReference type="CDD" id="cd06225">
    <property type="entry name" value="HAMP"/>
    <property type="match status" value="1"/>
</dbReference>
<dbReference type="Gene3D" id="3.30.450.20">
    <property type="entry name" value="PAS domain"/>
    <property type="match status" value="2"/>
</dbReference>
<dbReference type="SUPFAM" id="SSF141868">
    <property type="entry name" value="EAL domain-like"/>
    <property type="match status" value="1"/>
</dbReference>
<comment type="subcellular location">
    <subcellularLocation>
        <location evidence="1">Membrane</location>
        <topology evidence="1">Multi-pass membrane protein</topology>
    </subcellularLocation>
</comment>
<dbReference type="Pfam" id="PF00563">
    <property type="entry name" value="EAL"/>
    <property type="match status" value="1"/>
</dbReference>
<evidence type="ECO:0000256" key="4">
    <source>
        <dbReference type="ARBA" id="ARBA00023136"/>
    </source>
</evidence>
<dbReference type="Pfam" id="PF13188">
    <property type="entry name" value="PAS_8"/>
    <property type="match status" value="1"/>
</dbReference>
<dbReference type="InterPro" id="IPR043128">
    <property type="entry name" value="Rev_trsase/Diguanyl_cyclase"/>
</dbReference>
<feature type="domain" description="EAL" evidence="7">
    <location>
        <begin position="762"/>
        <end position="1017"/>
    </location>
</feature>
<comment type="caution">
    <text evidence="10">The sequence shown here is derived from an EMBL/GenBank/DDBJ whole genome shotgun (WGS) entry which is preliminary data.</text>
</comment>
<dbReference type="InterPro" id="IPR052155">
    <property type="entry name" value="Biofilm_reg_signaling"/>
</dbReference>
<dbReference type="Gene3D" id="3.30.70.270">
    <property type="match status" value="1"/>
</dbReference>
<protein>
    <submittedName>
        <fullName evidence="10">Diguanylate cyclase</fullName>
    </submittedName>
</protein>
<dbReference type="FunFam" id="3.30.70.270:FF:000001">
    <property type="entry name" value="Diguanylate cyclase domain protein"/>
    <property type="match status" value="1"/>
</dbReference>
<dbReference type="InterPro" id="IPR000014">
    <property type="entry name" value="PAS"/>
</dbReference>
<dbReference type="GO" id="GO:0003824">
    <property type="term" value="F:catalytic activity"/>
    <property type="evidence" value="ECO:0007669"/>
    <property type="project" value="UniProtKB-ARBA"/>
</dbReference>
<dbReference type="Pfam" id="PF13675">
    <property type="entry name" value="PilJ"/>
    <property type="match status" value="1"/>
</dbReference>